<proteinExistence type="predicted"/>
<dbReference type="AlphaFoldDB" id="A0A4D7JE06"/>
<reference evidence="2 3" key="1">
    <citation type="submission" date="2018-04" db="EMBL/GenBank/DDBJ databases">
        <title>Complete genome uncultured novel isolate.</title>
        <authorList>
            <person name="Merlino G."/>
        </authorList>
    </citation>
    <scope>NUCLEOTIDE SEQUENCE [LARGE SCALE GENOMIC DNA]</scope>
    <source>
        <strain evidence="3">R1DC9</strain>
    </source>
</reference>
<keyword evidence="1" id="KW-0472">Membrane</keyword>
<keyword evidence="1" id="KW-1133">Transmembrane helix</keyword>
<keyword evidence="1" id="KW-0812">Transmembrane</keyword>
<name>A0A4D7JE06_9BACT</name>
<protein>
    <submittedName>
        <fullName evidence="2">Uncharacterized protein</fullName>
    </submittedName>
</protein>
<accession>A0A4D7JE06</accession>
<dbReference type="EMBL" id="CP028923">
    <property type="protein sequence ID" value="QCK13433.1"/>
    <property type="molecule type" value="Genomic_DNA"/>
</dbReference>
<evidence type="ECO:0000313" key="2">
    <source>
        <dbReference type="EMBL" id="QCK13433.1"/>
    </source>
</evidence>
<organism evidence="2 3">
    <name type="scientific">Mangrovivirga cuniculi</name>
    <dbReference type="NCBI Taxonomy" id="2715131"/>
    <lineage>
        <taxon>Bacteria</taxon>
        <taxon>Pseudomonadati</taxon>
        <taxon>Bacteroidota</taxon>
        <taxon>Cytophagia</taxon>
        <taxon>Cytophagales</taxon>
        <taxon>Mangrovivirgaceae</taxon>
        <taxon>Mangrovivirga</taxon>
    </lineage>
</organism>
<keyword evidence="3" id="KW-1185">Reference proteome</keyword>
<gene>
    <name evidence="2" type="ORF">DCC35_01030</name>
</gene>
<evidence type="ECO:0000313" key="3">
    <source>
        <dbReference type="Proteomes" id="UP000298616"/>
    </source>
</evidence>
<evidence type="ECO:0000256" key="1">
    <source>
        <dbReference type="SAM" id="Phobius"/>
    </source>
</evidence>
<feature type="transmembrane region" description="Helical" evidence="1">
    <location>
        <begin position="6"/>
        <end position="25"/>
    </location>
</feature>
<sequence length="63" mass="7083">MAERIFLFLLGLLLASPGLLTLYIVRKNPRAFIREGFTAYLKLILIIAGFALMIISLFGYFAS</sequence>
<feature type="transmembrane region" description="Helical" evidence="1">
    <location>
        <begin position="37"/>
        <end position="62"/>
    </location>
</feature>
<dbReference type="KEGG" id="fpf:DCC35_01030"/>
<dbReference type="RefSeq" id="WP_137089028.1">
    <property type="nucleotide sequence ID" value="NZ_CP028923.1"/>
</dbReference>
<dbReference type="Proteomes" id="UP000298616">
    <property type="component" value="Chromosome"/>
</dbReference>